<dbReference type="SUPFAM" id="SSF53067">
    <property type="entry name" value="Actin-like ATPase domain"/>
    <property type="match status" value="2"/>
</dbReference>
<gene>
    <name evidence="1" type="ORF">GALMADRAFT_250020</name>
</gene>
<proteinExistence type="predicted"/>
<sequence length="590" mass="66649">MSYSTPFRGLRRKLIIAFDVGTTYSGISYSILDPGQIPEIKGVTRFPGHQHSSGSSKIPTILYYDRSGKVRAVGAEAEVEQVYEIAEEENWIKAEWFKLHLRSKFGDHEDITREIPPLPLNKTVVDVFADFLKYLFQCASSYIQTTHANGENLWKDVAGDIGFVLSHPNGWEGKEQTQMRKAAVLASLIPDTEAGYSRLSFVTEGEASLHFSVRNGLPDGIMNNGEGVVIVDAGGGTIDISSYCRNTKASKHTFEEIAMPRCHFHGSVFVSIHARIFLEKFLDGSAFLDDIDHIVRIFDTTTKLRFKDPNDPQYIKFGSARDNDPTRNIRFGQLKLGGVDVASFFRGSVDCIVKAVLEQRNSSKKPITHVVFVGGFSDSPWLISEVKVSLKSSGLTFFVPESRVNKAVSDGAVSFYLDHFVRTRVSKLSYGTTVTREFNPIYPDHKKREGEVFNSLDGTKRLKNGFDVILTKDVQVSETKEFLRGPYFPRFKYKQARQLTISIWGYRGSILNPQWIDEDKENYTQLCSVEFDISNLFVPRVNKNDGSAYYEVEYSLLMLFGLTELKVQLLWKEDGVEKRTPAKIIYDPDT</sequence>
<evidence type="ECO:0000313" key="1">
    <source>
        <dbReference type="EMBL" id="KDR74253.1"/>
    </source>
</evidence>
<dbReference type="AlphaFoldDB" id="A0A067T5F8"/>
<protein>
    <submittedName>
        <fullName evidence="1">Uncharacterized protein</fullName>
    </submittedName>
</protein>
<dbReference type="CDD" id="cd10170">
    <property type="entry name" value="ASKHA_NBD_HSP70"/>
    <property type="match status" value="1"/>
</dbReference>
<dbReference type="EMBL" id="KL142383">
    <property type="protein sequence ID" value="KDR74253.1"/>
    <property type="molecule type" value="Genomic_DNA"/>
</dbReference>
<dbReference type="PANTHER" id="PTHR14187">
    <property type="entry name" value="ALPHA KINASE/ELONGATION FACTOR 2 KINASE"/>
    <property type="match status" value="1"/>
</dbReference>
<name>A0A067T5F8_GALM3</name>
<evidence type="ECO:0000313" key="2">
    <source>
        <dbReference type="Proteomes" id="UP000027222"/>
    </source>
</evidence>
<organism evidence="1 2">
    <name type="scientific">Galerina marginata (strain CBS 339.88)</name>
    <dbReference type="NCBI Taxonomy" id="685588"/>
    <lineage>
        <taxon>Eukaryota</taxon>
        <taxon>Fungi</taxon>
        <taxon>Dikarya</taxon>
        <taxon>Basidiomycota</taxon>
        <taxon>Agaricomycotina</taxon>
        <taxon>Agaricomycetes</taxon>
        <taxon>Agaricomycetidae</taxon>
        <taxon>Agaricales</taxon>
        <taxon>Agaricineae</taxon>
        <taxon>Strophariaceae</taxon>
        <taxon>Galerina</taxon>
    </lineage>
</organism>
<dbReference type="PANTHER" id="PTHR14187:SF5">
    <property type="entry name" value="HEAT SHOCK 70 KDA PROTEIN 12A"/>
    <property type="match status" value="1"/>
</dbReference>
<dbReference type="Proteomes" id="UP000027222">
    <property type="component" value="Unassembled WGS sequence"/>
</dbReference>
<dbReference type="STRING" id="685588.A0A067T5F8"/>
<dbReference type="OrthoDB" id="2963168at2759"/>
<dbReference type="InterPro" id="IPR043129">
    <property type="entry name" value="ATPase_NBD"/>
</dbReference>
<accession>A0A067T5F8</accession>
<dbReference type="HOGENOM" id="CLU_009958_4_2_1"/>
<keyword evidence="2" id="KW-1185">Reference proteome</keyword>
<dbReference type="Gene3D" id="3.30.420.40">
    <property type="match status" value="1"/>
</dbReference>
<reference evidence="2" key="1">
    <citation type="journal article" date="2014" name="Proc. Natl. Acad. Sci. U.S.A.">
        <title>Extensive sampling of basidiomycete genomes demonstrates inadequacy of the white-rot/brown-rot paradigm for wood decay fungi.</title>
        <authorList>
            <person name="Riley R."/>
            <person name="Salamov A.A."/>
            <person name="Brown D.W."/>
            <person name="Nagy L.G."/>
            <person name="Floudas D."/>
            <person name="Held B.W."/>
            <person name="Levasseur A."/>
            <person name="Lombard V."/>
            <person name="Morin E."/>
            <person name="Otillar R."/>
            <person name="Lindquist E.A."/>
            <person name="Sun H."/>
            <person name="LaButti K.M."/>
            <person name="Schmutz J."/>
            <person name="Jabbour D."/>
            <person name="Luo H."/>
            <person name="Baker S.E."/>
            <person name="Pisabarro A.G."/>
            <person name="Walton J.D."/>
            <person name="Blanchette R.A."/>
            <person name="Henrissat B."/>
            <person name="Martin F."/>
            <person name="Cullen D."/>
            <person name="Hibbett D.S."/>
            <person name="Grigoriev I.V."/>
        </authorList>
    </citation>
    <scope>NUCLEOTIDE SEQUENCE [LARGE SCALE GENOMIC DNA]</scope>
    <source>
        <strain evidence="2">CBS 339.88</strain>
    </source>
</reference>